<sequence>MERAKLSLTKRTTSLWSYVNQPEVLHTILNPLYEPNNSVIWPSVAPMSFNLWSNVYLRWVINQKPEQERWKAVTTLKEREKELRLFAGRLRRRLL</sequence>
<dbReference type="eggNOG" id="KOG1089">
    <property type="taxonomic scope" value="Eukaryota"/>
</dbReference>
<dbReference type="InParanoid" id="T1HUY3"/>
<dbReference type="HOGENOM" id="CLU_2378792_0_0_1"/>
<dbReference type="EMBL" id="ACPB03002111">
    <property type="status" value="NOT_ANNOTATED_CDS"/>
    <property type="molecule type" value="Genomic_DNA"/>
</dbReference>
<evidence type="ECO:0000313" key="2">
    <source>
        <dbReference type="EnsemblMetazoa" id="RPRC007853-PA"/>
    </source>
</evidence>
<evidence type="ECO:0000256" key="1">
    <source>
        <dbReference type="ARBA" id="ARBA00007471"/>
    </source>
</evidence>
<dbReference type="VEuPathDB" id="VectorBase:RPRC007853"/>
<accession>T1HUY3</accession>
<dbReference type="GO" id="GO:0010507">
    <property type="term" value="P:negative regulation of autophagy"/>
    <property type="evidence" value="ECO:0007669"/>
    <property type="project" value="TreeGrafter"/>
</dbReference>
<dbReference type="SUPFAM" id="SSF52799">
    <property type="entry name" value="(Phosphotyrosine protein) phosphatases II"/>
    <property type="match status" value="1"/>
</dbReference>
<dbReference type="GO" id="GO:0019903">
    <property type="term" value="F:protein phosphatase binding"/>
    <property type="evidence" value="ECO:0007669"/>
    <property type="project" value="TreeGrafter"/>
</dbReference>
<dbReference type="STRING" id="13249.T1HUY3"/>
<protein>
    <submittedName>
        <fullName evidence="2">Myotubularin phosphatase domain-containing protein</fullName>
    </submittedName>
</protein>
<dbReference type="InterPro" id="IPR029021">
    <property type="entry name" value="Prot-tyrosine_phosphatase-like"/>
</dbReference>
<dbReference type="Proteomes" id="UP000015103">
    <property type="component" value="Unassembled WGS sequence"/>
</dbReference>
<dbReference type="GO" id="GO:0005737">
    <property type="term" value="C:cytoplasm"/>
    <property type="evidence" value="ECO:0007669"/>
    <property type="project" value="TreeGrafter"/>
</dbReference>
<dbReference type="OMA" id="RWVINQK"/>
<keyword evidence="3" id="KW-1185">Reference proteome</keyword>
<evidence type="ECO:0000313" key="3">
    <source>
        <dbReference type="Proteomes" id="UP000015103"/>
    </source>
</evidence>
<dbReference type="PANTHER" id="PTHR10807:SF73">
    <property type="entry name" value="LD06050P"/>
    <property type="match status" value="1"/>
</dbReference>
<dbReference type="EnsemblMetazoa" id="RPRC007853-RA">
    <property type="protein sequence ID" value="RPRC007853-PA"/>
    <property type="gene ID" value="RPRC007853"/>
</dbReference>
<proteinExistence type="inferred from homology"/>
<dbReference type="InterPro" id="IPR010569">
    <property type="entry name" value="Myotubularin-like_Pase_dom"/>
</dbReference>
<reference evidence="2" key="1">
    <citation type="submission" date="2015-05" db="UniProtKB">
        <authorList>
            <consortium name="EnsemblMetazoa"/>
        </authorList>
    </citation>
    <scope>IDENTIFICATION</scope>
</reference>
<organism evidence="2 3">
    <name type="scientific">Rhodnius prolixus</name>
    <name type="common">Triatomid bug</name>
    <dbReference type="NCBI Taxonomy" id="13249"/>
    <lineage>
        <taxon>Eukaryota</taxon>
        <taxon>Metazoa</taxon>
        <taxon>Ecdysozoa</taxon>
        <taxon>Arthropoda</taxon>
        <taxon>Hexapoda</taxon>
        <taxon>Insecta</taxon>
        <taxon>Pterygota</taxon>
        <taxon>Neoptera</taxon>
        <taxon>Paraneoptera</taxon>
        <taxon>Hemiptera</taxon>
        <taxon>Heteroptera</taxon>
        <taxon>Panheteroptera</taxon>
        <taxon>Cimicomorpha</taxon>
        <taxon>Reduviidae</taxon>
        <taxon>Triatominae</taxon>
        <taxon>Rhodnius</taxon>
    </lineage>
</organism>
<dbReference type="GO" id="GO:0046856">
    <property type="term" value="P:phosphatidylinositol dephosphorylation"/>
    <property type="evidence" value="ECO:0007669"/>
    <property type="project" value="TreeGrafter"/>
</dbReference>
<dbReference type="AlphaFoldDB" id="T1HUY3"/>
<comment type="similarity">
    <text evidence="1">Belongs to the protein-tyrosine phosphatase family. Non-receptor class myotubularin subfamily.</text>
</comment>
<name>T1HUY3_RHOPR</name>
<dbReference type="InterPro" id="IPR030564">
    <property type="entry name" value="Myotubularin"/>
</dbReference>
<dbReference type="PANTHER" id="PTHR10807">
    <property type="entry name" value="MYOTUBULARIN-RELATED"/>
    <property type="match status" value="1"/>
</dbReference>
<dbReference type="PROSITE" id="PS51339">
    <property type="entry name" value="PPASE_MYOTUBULARIN"/>
    <property type="match status" value="1"/>
</dbReference>